<reference evidence="3" key="1">
    <citation type="journal article" date="2021" name="Nat. Commun.">
        <title>Genomic analyses provide insights into spinach domestication and the genetic basis of agronomic traits.</title>
        <authorList>
            <person name="Cai X."/>
            <person name="Sun X."/>
            <person name="Xu C."/>
            <person name="Sun H."/>
            <person name="Wang X."/>
            <person name="Ge C."/>
            <person name="Zhang Z."/>
            <person name="Wang Q."/>
            <person name="Fei Z."/>
            <person name="Jiao C."/>
            <person name="Wang Q."/>
        </authorList>
    </citation>
    <scope>NUCLEOTIDE SEQUENCE [LARGE SCALE GENOMIC DNA]</scope>
    <source>
        <strain evidence="3">cv. Varoflay</strain>
    </source>
</reference>
<dbReference type="InterPro" id="IPR029071">
    <property type="entry name" value="Ubiquitin-like_domsf"/>
</dbReference>
<evidence type="ECO:0000256" key="1">
    <source>
        <dbReference type="SAM" id="MobiDB-lite"/>
    </source>
</evidence>
<feature type="region of interest" description="Disordered" evidence="1">
    <location>
        <begin position="1"/>
        <end position="26"/>
    </location>
</feature>
<dbReference type="PROSITE" id="PS50053">
    <property type="entry name" value="UBIQUITIN_2"/>
    <property type="match status" value="1"/>
</dbReference>
<dbReference type="InterPro" id="IPR022617">
    <property type="entry name" value="Rad60/SUMO-like_dom"/>
</dbReference>
<protein>
    <submittedName>
        <fullName evidence="4">Small ubiquitin-related modifier 1</fullName>
    </submittedName>
</protein>
<dbReference type="SUPFAM" id="SSF54236">
    <property type="entry name" value="Ubiquitin-like"/>
    <property type="match status" value="1"/>
</dbReference>
<dbReference type="OrthoDB" id="442921at2759"/>
<dbReference type="InterPro" id="IPR000626">
    <property type="entry name" value="Ubiquitin-like_dom"/>
</dbReference>
<dbReference type="KEGG" id="soe:110796715"/>
<dbReference type="Pfam" id="PF11976">
    <property type="entry name" value="Rad60-SLD"/>
    <property type="match status" value="1"/>
</dbReference>
<reference evidence="4" key="2">
    <citation type="submission" date="2025-08" db="UniProtKB">
        <authorList>
            <consortium name="RefSeq"/>
        </authorList>
    </citation>
    <scope>IDENTIFICATION</scope>
    <source>
        <tissue evidence="4">Leaf</tissue>
    </source>
</reference>
<organism evidence="3 4">
    <name type="scientific">Spinacia oleracea</name>
    <name type="common">Spinach</name>
    <dbReference type="NCBI Taxonomy" id="3562"/>
    <lineage>
        <taxon>Eukaryota</taxon>
        <taxon>Viridiplantae</taxon>
        <taxon>Streptophyta</taxon>
        <taxon>Embryophyta</taxon>
        <taxon>Tracheophyta</taxon>
        <taxon>Spermatophyta</taxon>
        <taxon>Magnoliopsida</taxon>
        <taxon>eudicotyledons</taxon>
        <taxon>Gunneridae</taxon>
        <taxon>Pentapetalae</taxon>
        <taxon>Caryophyllales</taxon>
        <taxon>Chenopodiaceae</taxon>
        <taxon>Chenopodioideae</taxon>
        <taxon>Anserineae</taxon>
        <taxon>Spinacia</taxon>
    </lineage>
</organism>
<keyword evidence="3" id="KW-1185">Reference proteome</keyword>
<dbReference type="Gene3D" id="3.10.20.90">
    <property type="entry name" value="Phosphatidylinositol 3-kinase Catalytic Subunit, Chain A, domain 1"/>
    <property type="match status" value="1"/>
</dbReference>
<evidence type="ECO:0000313" key="4">
    <source>
        <dbReference type="RefSeq" id="XP_021857495.1"/>
    </source>
</evidence>
<accession>A0A9R0IZY9</accession>
<evidence type="ECO:0000259" key="2">
    <source>
        <dbReference type="PROSITE" id="PS50053"/>
    </source>
</evidence>
<dbReference type="AlphaFoldDB" id="A0A9R0IZY9"/>
<name>A0A9R0IZY9_SPIOL</name>
<dbReference type="RefSeq" id="XP_021857495.1">
    <property type="nucleotide sequence ID" value="XM_022001803.2"/>
</dbReference>
<dbReference type="GeneID" id="110796715"/>
<gene>
    <name evidence="4" type="primary">LOC110796715</name>
</gene>
<feature type="domain" description="Ubiquitin-like" evidence="2">
    <location>
        <begin position="29"/>
        <end position="106"/>
    </location>
</feature>
<dbReference type="PANTHER" id="PTHR10562">
    <property type="entry name" value="SMALL UBIQUITIN-RELATED MODIFIER"/>
    <property type="match status" value="1"/>
</dbReference>
<sequence>MAIPPVEQINVQDSTTEIKLESSSSSSKSHVTLKIQGADDHDVYYRVKRDFPLHHMKLDFCNRLGVDYGVVRFVFGKTEVRGAKTPDDLKMKNGDSIISWVDKIGG</sequence>
<dbReference type="Proteomes" id="UP000813463">
    <property type="component" value="Chromosome 4"/>
</dbReference>
<evidence type="ECO:0000313" key="3">
    <source>
        <dbReference type="Proteomes" id="UP000813463"/>
    </source>
</evidence>
<proteinExistence type="predicted"/>